<evidence type="ECO:0000313" key="1">
    <source>
        <dbReference type="EMBL" id="AWX70819.1"/>
    </source>
</evidence>
<organism evidence="1 2">
    <name type="scientific">Bacillus velezensis</name>
    <dbReference type="NCBI Taxonomy" id="492670"/>
    <lineage>
        <taxon>Bacteria</taxon>
        <taxon>Bacillati</taxon>
        <taxon>Bacillota</taxon>
        <taxon>Bacilli</taxon>
        <taxon>Bacillales</taxon>
        <taxon>Bacillaceae</taxon>
        <taxon>Bacillus</taxon>
        <taxon>Bacillus amyloliquefaciens group</taxon>
    </lineage>
</organism>
<dbReference type="AlphaFoldDB" id="A0ABC8D127"/>
<accession>A0ABC8D127</accession>
<proteinExistence type="predicted"/>
<reference evidence="1 2" key="1">
    <citation type="submission" date="2018-06" db="EMBL/GenBank/DDBJ databases">
        <title>Complete Genome Sequence of Bacillus velezensis DSYZ, a Plant Growth-Promoting Rhizobacterium with Antifungal Activity.</title>
        <authorList>
            <person name="Du B."/>
            <person name="Ding Y."/>
            <person name="Liu K."/>
            <person name="Yao L."/>
            <person name="Wang C."/>
            <person name="Li H."/>
            <person name="Liu H."/>
        </authorList>
    </citation>
    <scope>NUCLEOTIDE SEQUENCE [LARGE SCALE GENOMIC DNA]</scope>
    <source>
        <strain evidence="1 2">DSYZ</strain>
    </source>
</reference>
<evidence type="ECO:0000313" key="2">
    <source>
        <dbReference type="Proteomes" id="UP000250069"/>
    </source>
</evidence>
<sequence>MKISRVILAVVVLTSVLSLSNFDIGTNGEPIKIASDRVAA</sequence>
<protein>
    <submittedName>
        <fullName evidence="1">Phosphatase</fullName>
    </submittedName>
</protein>
<dbReference type="Proteomes" id="UP000250069">
    <property type="component" value="Chromosome"/>
</dbReference>
<name>A0ABC8D127_BACVE</name>
<dbReference type="EMBL" id="CP030150">
    <property type="protein sequence ID" value="AWX70819.1"/>
    <property type="molecule type" value="Genomic_DNA"/>
</dbReference>
<gene>
    <name evidence="1" type="ORF">BVDSYZ_01680</name>
</gene>